<dbReference type="EMBL" id="CP045702">
    <property type="protein sequence ID" value="QNE78927.1"/>
    <property type="molecule type" value="Genomic_DNA"/>
</dbReference>
<feature type="compositionally biased region" description="Low complexity" evidence="1">
    <location>
        <begin position="64"/>
        <end position="83"/>
    </location>
</feature>
<feature type="region of interest" description="Disordered" evidence="1">
    <location>
        <begin position="210"/>
        <end position="234"/>
    </location>
</feature>
<dbReference type="RefSeq" id="WP_258050210.1">
    <property type="nucleotide sequence ID" value="NZ_CP045702.1"/>
</dbReference>
<sequence length="234" mass="24789">MADRLEDIDLKSVQSTYAERFAADLVANRSEQGEVTAQIAQLQTRLEQLKKDEGWLAGMQGSLPTAAPTAPAAASDESADPAPTTGTKPDAKAVPQPRSAKGTRAKSAQPKTAQPKAAAKSTARKSAKKASGESTVAKKVAEEAAPKTAEAPLHQLLREFLPAGEPRLVREVHADLEKVYPDRKTSAQVVRNSLETLVKRGVISKAIQKGSAMYTAPKPDTEARATDVEVSAKA</sequence>
<dbReference type="KEGG" id="sfiy:F0344_33935"/>
<name>A0A7G7BUB2_9ACTN</name>
<protein>
    <submittedName>
        <fullName evidence="2">Uncharacterized protein</fullName>
    </submittedName>
</protein>
<evidence type="ECO:0000313" key="2">
    <source>
        <dbReference type="EMBL" id="QNE78927.1"/>
    </source>
</evidence>
<gene>
    <name evidence="2" type="ORF">F0344_33935</name>
</gene>
<evidence type="ECO:0000313" key="3">
    <source>
        <dbReference type="Proteomes" id="UP000515307"/>
    </source>
</evidence>
<keyword evidence="3" id="KW-1185">Reference proteome</keyword>
<proteinExistence type="predicted"/>
<dbReference type="AlphaFoldDB" id="A0A7G7BUB2"/>
<evidence type="ECO:0000256" key="1">
    <source>
        <dbReference type="SAM" id="MobiDB-lite"/>
    </source>
</evidence>
<feature type="compositionally biased region" description="Low complexity" evidence="1">
    <location>
        <begin position="105"/>
        <end position="121"/>
    </location>
</feature>
<dbReference type="Proteomes" id="UP000515307">
    <property type="component" value="Chromosome"/>
</dbReference>
<feature type="compositionally biased region" description="Basic and acidic residues" evidence="1">
    <location>
        <begin position="219"/>
        <end position="234"/>
    </location>
</feature>
<reference evidence="3" key="1">
    <citation type="submission" date="2019-10" db="EMBL/GenBank/DDBJ databases">
        <title>Antimicrobial potential of Antarctic Bacteria.</title>
        <authorList>
            <person name="Benaud N."/>
            <person name="Edwards R.J."/>
            <person name="Ferrari B.C."/>
        </authorList>
    </citation>
    <scope>NUCLEOTIDE SEQUENCE [LARGE SCALE GENOMIC DNA]</scope>
    <source>
        <strain evidence="3">NBSH44</strain>
    </source>
</reference>
<feature type="region of interest" description="Disordered" evidence="1">
    <location>
        <begin position="57"/>
        <end position="152"/>
    </location>
</feature>
<accession>A0A7G7BUB2</accession>
<organism evidence="2 3">
    <name type="scientific">Streptomyces finlayi</name>
    <dbReference type="NCBI Taxonomy" id="67296"/>
    <lineage>
        <taxon>Bacteria</taxon>
        <taxon>Bacillati</taxon>
        <taxon>Actinomycetota</taxon>
        <taxon>Actinomycetes</taxon>
        <taxon>Kitasatosporales</taxon>
        <taxon>Streptomycetaceae</taxon>
        <taxon>Streptomyces</taxon>
    </lineage>
</organism>